<dbReference type="Pfam" id="PF00990">
    <property type="entry name" value="GGDEF"/>
    <property type="match status" value="1"/>
</dbReference>
<dbReference type="Gene3D" id="3.30.70.270">
    <property type="match status" value="1"/>
</dbReference>
<dbReference type="Pfam" id="PF00563">
    <property type="entry name" value="EAL"/>
    <property type="match status" value="1"/>
</dbReference>
<dbReference type="FunFam" id="3.30.70.270:FF:000001">
    <property type="entry name" value="Diguanylate cyclase domain protein"/>
    <property type="match status" value="1"/>
</dbReference>
<evidence type="ECO:0000259" key="2">
    <source>
        <dbReference type="PROSITE" id="PS50113"/>
    </source>
</evidence>
<dbReference type="InterPro" id="IPR043128">
    <property type="entry name" value="Rev_trsase/Diguanyl_cyclase"/>
</dbReference>
<dbReference type="RefSeq" id="WP_193114636.1">
    <property type="nucleotide sequence ID" value="NZ_CP041165.1"/>
</dbReference>
<feature type="transmembrane region" description="Helical" evidence="1">
    <location>
        <begin position="84"/>
        <end position="104"/>
    </location>
</feature>
<evidence type="ECO:0000313" key="5">
    <source>
        <dbReference type="EMBL" id="QOP41217.1"/>
    </source>
</evidence>
<dbReference type="Gene3D" id="3.30.450.20">
    <property type="entry name" value="PAS domain"/>
    <property type="match status" value="1"/>
</dbReference>
<feature type="transmembrane region" description="Helical" evidence="1">
    <location>
        <begin position="136"/>
        <end position="153"/>
    </location>
</feature>
<dbReference type="SUPFAM" id="SSF55073">
    <property type="entry name" value="Nucleotide cyclase"/>
    <property type="match status" value="1"/>
</dbReference>
<dbReference type="PROSITE" id="PS50883">
    <property type="entry name" value="EAL"/>
    <property type="match status" value="1"/>
</dbReference>
<dbReference type="SMART" id="SM00267">
    <property type="entry name" value="GGDEF"/>
    <property type="match status" value="1"/>
</dbReference>
<feature type="transmembrane region" description="Helical" evidence="1">
    <location>
        <begin position="45"/>
        <end position="63"/>
    </location>
</feature>
<dbReference type="Gene3D" id="3.20.20.450">
    <property type="entry name" value="EAL domain"/>
    <property type="match status" value="1"/>
</dbReference>
<dbReference type="SMART" id="SM00052">
    <property type="entry name" value="EAL"/>
    <property type="match status" value="1"/>
</dbReference>
<dbReference type="InterPro" id="IPR000014">
    <property type="entry name" value="PAS"/>
</dbReference>
<feature type="domain" description="PAC" evidence="2">
    <location>
        <begin position="272"/>
        <end position="325"/>
    </location>
</feature>
<dbReference type="NCBIfam" id="TIGR00254">
    <property type="entry name" value="GGDEF"/>
    <property type="match status" value="1"/>
</dbReference>
<keyword evidence="1" id="KW-0812">Transmembrane</keyword>
<proteinExistence type="predicted"/>
<keyword evidence="6" id="KW-1185">Reference proteome</keyword>
<dbReference type="CDD" id="cd01949">
    <property type="entry name" value="GGDEF"/>
    <property type="match status" value="1"/>
</dbReference>
<reference evidence="5 6" key="1">
    <citation type="submission" date="2019-06" db="EMBL/GenBank/DDBJ databases">
        <title>Sulfurimonas gotlandica sp. nov., a chemoautotrophic and psychrotolerant epsilonproteobacterium isolated from a pelagic redoxcline, and an emended description of the genus Sulfurimonas.</title>
        <authorList>
            <person name="Wang S."/>
            <person name="Jiang L."/>
            <person name="Shao Z."/>
        </authorList>
    </citation>
    <scope>NUCLEOTIDE SEQUENCE [LARGE SCALE GENOMIC DNA]</scope>
    <source>
        <strain evidence="5 6">B2</strain>
    </source>
</reference>
<dbReference type="KEGG" id="smax:FJR03_05450"/>
<evidence type="ECO:0000313" key="6">
    <source>
        <dbReference type="Proteomes" id="UP000593910"/>
    </source>
</evidence>
<dbReference type="InterPro" id="IPR035965">
    <property type="entry name" value="PAS-like_dom_sf"/>
</dbReference>
<dbReference type="AlphaFoldDB" id="A0A7M1AUV9"/>
<dbReference type="PROSITE" id="PS50113">
    <property type="entry name" value="PAC"/>
    <property type="match status" value="1"/>
</dbReference>
<evidence type="ECO:0000259" key="4">
    <source>
        <dbReference type="PROSITE" id="PS50887"/>
    </source>
</evidence>
<dbReference type="SUPFAM" id="SSF141868">
    <property type="entry name" value="EAL domain-like"/>
    <property type="match status" value="1"/>
</dbReference>
<dbReference type="GO" id="GO:0003824">
    <property type="term" value="F:catalytic activity"/>
    <property type="evidence" value="ECO:0007669"/>
    <property type="project" value="UniProtKB-ARBA"/>
</dbReference>
<dbReference type="PANTHER" id="PTHR44757:SF2">
    <property type="entry name" value="BIOFILM ARCHITECTURE MAINTENANCE PROTEIN MBAA"/>
    <property type="match status" value="1"/>
</dbReference>
<dbReference type="EMBL" id="CP041165">
    <property type="protein sequence ID" value="QOP41217.1"/>
    <property type="molecule type" value="Genomic_DNA"/>
</dbReference>
<name>A0A7M1AUV9_9BACT</name>
<dbReference type="InterPro" id="IPR001633">
    <property type="entry name" value="EAL_dom"/>
</dbReference>
<keyword evidence="1" id="KW-0472">Membrane</keyword>
<evidence type="ECO:0000259" key="3">
    <source>
        <dbReference type="PROSITE" id="PS50883"/>
    </source>
</evidence>
<protein>
    <submittedName>
        <fullName evidence="5">EAL domain-containing protein</fullName>
    </submittedName>
</protein>
<accession>A0A7M1AUV9</accession>
<dbReference type="Pfam" id="PF13426">
    <property type="entry name" value="PAS_9"/>
    <property type="match status" value="1"/>
</dbReference>
<dbReference type="InterPro" id="IPR052155">
    <property type="entry name" value="Biofilm_reg_signaling"/>
</dbReference>
<keyword evidence="1" id="KW-1133">Transmembrane helix</keyword>
<evidence type="ECO:0000256" key="1">
    <source>
        <dbReference type="SAM" id="Phobius"/>
    </source>
</evidence>
<dbReference type="NCBIfam" id="TIGR00229">
    <property type="entry name" value="sensory_box"/>
    <property type="match status" value="1"/>
</dbReference>
<dbReference type="InterPro" id="IPR029787">
    <property type="entry name" value="Nucleotide_cyclase"/>
</dbReference>
<dbReference type="SMART" id="SM00091">
    <property type="entry name" value="PAS"/>
    <property type="match status" value="1"/>
</dbReference>
<dbReference type="InterPro" id="IPR000160">
    <property type="entry name" value="GGDEF_dom"/>
</dbReference>
<dbReference type="CDD" id="cd01948">
    <property type="entry name" value="EAL"/>
    <property type="match status" value="1"/>
</dbReference>
<gene>
    <name evidence="5" type="ORF">FJR03_05450</name>
</gene>
<dbReference type="InterPro" id="IPR035919">
    <property type="entry name" value="EAL_sf"/>
</dbReference>
<dbReference type="InterPro" id="IPR000700">
    <property type="entry name" value="PAS-assoc_C"/>
</dbReference>
<feature type="transmembrane region" description="Helical" evidence="1">
    <location>
        <begin position="20"/>
        <end position="39"/>
    </location>
</feature>
<organism evidence="5 6">
    <name type="scientific">Sulfurimonas marina</name>
    <dbReference type="NCBI Taxonomy" id="2590551"/>
    <lineage>
        <taxon>Bacteria</taxon>
        <taxon>Pseudomonadati</taxon>
        <taxon>Campylobacterota</taxon>
        <taxon>Epsilonproteobacteria</taxon>
        <taxon>Campylobacterales</taxon>
        <taxon>Sulfurimonadaceae</taxon>
        <taxon>Sulfurimonas</taxon>
    </lineage>
</organism>
<feature type="domain" description="GGDEF" evidence="4">
    <location>
        <begin position="357"/>
        <end position="495"/>
    </location>
</feature>
<feature type="domain" description="EAL" evidence="3">
    <location>
        <begin position="504"/>
        <end position="761"/>
    </location>
</feature>
<dbReference type="SUPFAM" id="SSF55785">
    <property type="entry name" value="PYP-like sensor domain (PAS domain)"/>
    <property type="match status" value="1"/>
</dbReference>
<dbReference type="Proteomes" id="UP000593910">
    <property type="component" value="Chromosome"/>
</dbReference>
<dbReference type="PANTHER" id="PTHR44757">
    <property type="entry name" value="DIGUANYLATE CYCLASE DGCP"/>
    <property type="match status" value="1"/>
</dbReference>
<feature type="transmembrane region" description="Helical" evidence="1">
    <location>
        <begin position="110"/>
        <end position="129"/>
    </location>
</feature>
<sequence length="770" mass="88273">MLNFSQMFYTQLVDIAYKQLKFSSLANVINAAVLSFILFPYVNGVYLGLWFEFVLAISLYRFIMAKRYQSTPQKYSIKKWKKRFVETLIISTLIWIVVPFLFFIKDNYMVQAAIIIVYAGLSAGAISSLSSLTRTLHVFLVMFLLPLIIVLFLQQTQLHTAMAFLVSLYLGLLMIIGNKFHQNYKEIFKVSMMYEHEKEKFSVSKERFEIIFQGAPVGFVFYDKNLIIREVNQKLVDFLEAPRELLIGLDLHTIPDQRIVPALKDAIKNKNGTYDGKYITKFANKDVFINMQTSPVRDNSGKVIGAVGIVNDVTEKMHDQRKIERQAKYDILTDIPNRLTLIEQIEHEIIRYKRHRIIFAVLFLDLDHFKNINDSLGHAIGDKLLIEIAHRLRSIIRDEDIVARLGGDEFVVLLPDLSLEQKTAANKAEHVSKKVYESLIKPIVVEGHSLNISTSIGITLANSENDNADDILKHADIAMYQAKKDGRGVSRFYQQQMDLWIKRRLELENGLRDSLYNDELQVYFQPIVEFKSGEIIGAEALLRWNSNEFGSVSPEEFIPVAEESGLIVQIGDFVMKKAFEQFVRWKKESKGSESLQKIAINISVRQFNRGDFIANIKKLIDSSMIAPENVELEIVESIVIDDVKIAKEKMEELRTLGIKLSIDDFGTGYSSLSYLKQLPFTTLKIDKSFVKDINIDAEDDELIETILNIAKRFNLEVVAEGVETYEQALFLAEKDCEFFQGYYCSKAVNGEAFIDLLNNRETCVPTIKKD</sequence>
<dbReference type="PROSITE" id="PS50887">
    <property type="entry name" value="GGDEF"/>
    <property type="match status" value="1"/>
</dbReference>